<accession>A0A1E1MQM3</accession>
<name>A0A1E1MQM3_RHYSE</name>
<dbReference type="AlphaFoldDB" id="A0A1E1MQM3"/>
<reference evidence="3" key="1">
    <citation type="submission" date="2016-03" db="EMBL/GenBank/DDBJ databases">
        <authorList>
            <person name="Guldener U."/>
        </authorList>
    </citation>
    <scope>NUCLEOTIDE SEQUENCE [LARGE SCALE GENOMIC DNA]</scope>
</reference>
<protein>
    <recommendedName>
        <fullName evidence="1">DUF7587 domain-containing protein</fullName>
    </recommendedName>
</protein>
<organism evidence="2 3">
    <name type="scientific">Rhynchosporium secalis</name>
    <name type="common">Barley scald fungus</name>
    <dbReference type="NCBI Taxonomy" id="38038"/>
    <lineage>
        <taxon>Eukaryota</taxon>
        <taxon>Fungi</taxon>
        <taxon>Dikarya</taxon>
        <taxon>Ascomycota</taxon>
        <taxon>Pezizomycotina</taxon>
        <taxon>Leotiomycetes</taxon>
        <taxon>Helotiales</taxon>
        <taxon>Ploettnerulaceae</taxon>
        <taxon>Rhynchosporium</taxon>
    </lineage>
</organism>
<evidence type="ECO:0000313" key="2">
    <source>
        <dbReference type="EMBL" id="CZT51362.1"/>
    </source>
</evidence>
<dbReference type="Pfam" id="PF24494">
    <property type="entry name" value="DUF7587"/>
    <property type="match status" value="1"/>
</dbReference>
<proteinExistence type="predicted"/>
<gene>
    <name evidence="2" type="ORF">RSE6_12496</name>
</gene>
<evidence type="ECO:0000313" key="3">
    <source>
        <dbReference type="Proteomes" id="UP000177625"/>
    </source>
</evidence>
<sequence length="127" mass="14876">MDYSWSKTRPRYLYRVYHPNTANSYQPSSGGQSLSKIKTKNQKFISYDEGENLEDFLQTIRSHHNQVLEFSPYISFFSDKVEAVQWTLAARLVSRGTTRLLTIDITREHVRVGMTLWKLEDIQDKIG</sequence>
<dbReference type="EMBL" id="FJVC01000485">
    <property type="protein sequence ID" value="CZT51362.1"/>
    <property type="molecule type" value="Genomic_DNA"/>
</dbReference>
<dbReference type="Proteomes" id="UP000177625">
    <property type="component" value="Unassembled WGS sequence"/>
</dbReference>
<dbReference type="InterPro" id="IPR056009">
    <property type="entry name" value="DUF7587"/>
</dbReference>
<feature type="domain" description="DUF7587" evidence="1">
    <location>
        <begin position="9"/>
        <end position="106"/>
    </location>
</feature>
<keyword evidence="3" id="KW-1185">Reference proteome</keyword>
<evidence type="ECO:0000259" key="1">
    <source>
        <dbReference type="Pfam" id="PF24494"/>
    </source>
</evidence>